<dbReference type="GO" id="GO:0006355">
    <property type="term" value="P:regulation of DNA-templated transcription"/>
    <property type="evidence" value="ECO:0007669"/>
    <property type="project" value="InterPro"/>
</dbReference>
<keyword evidence="2" id="KW-0238">DNA-binding</keyword>
<dbReference type="OrthoDB" id="764245at2759"/>
<feature type="compositionally biased region" description="Pro residues" evidence="5">
    <location>
        <begin position="7"/>
        <end position="19"/>
    </location>
</feature>
<dbReference type="SUPFAM" id="SSF101941">
    <property type="entry name" value="NAC domain"/>
    <property type="match status" value="2"/>
</dbReference>
<name>A0A804KJB8_MUSAM</name>
<evidence type="ECO:0000256" key="4">
    <source>
        <dbReference type="ARBA" id="ARBA00023242"/>
    </source>
</evidence>
<dbReference type="InterPro" id="IPR003441">
    <property type="entry name" value="NAC-dom"/>
</dbReference>
<dbReference type="Gramene" id="Ma09_t13900.1">
    <property type="protein sequence ID" value="Ma09_p13900.1"/>
    <property type="gene ID" value="Ma09_g13900"/>
</dbReference>
<accession>A0A804KJB8</accession>
<evidence type="ECO:0000313" key="9">
    <source>
        <dbReference type="Proteomes" id="UP000012960"/>
    </source>
</evidence>
<evidence type="ECO:0000256" key="2">
    <source>
        <dbReference type="ARBA" id="ARBA00023125"/>
    </source>
</evidence>
<evidence type="ECO:0000313" key="8">
    <source>
        <dbReference type="EnsemblPlants" id="Ma09_p13900.1"/>
    </source>
</evidence>
<dbReference type="Pfam" id="PF02365">
    <property type="entry name" value="NAM"/>
    <property type="match status" value="2"/>
</dbReference>
<keyword evidence="4" id="KW-0539">Nucleus</keyword>
<dbReference type="GO" id="GO:0003677">
    <property type="term" value="F:DNA binding"/>
    <property type="evidence" value="ECO:0007669"/>
    <property type="project" value="UniProtKB-KW"/>
</dbReference>
<dbReference type="PANTHER" id="PTHR31719">
    <property type="entry name" value="NAC TRANSCRIPTION FACTOR 56"/>
    <property type="match status" value="1"/>
</dbReference>
<dbReference type="GO" id="GO:0048731">
    <property type="term" value="P:system development"/>
    <property type="evidence" value="ECO:0000318"/>
    <property type="project" value="GO_Central"/>
</dbReference>
<gene>
    <name evidence="7" type="ORF">GSMUA_232230.1</name>
</gene>
<organism evidence="8 9">
    <name type="scientific">Musa acuminata subsp. malaccensis</name>
    <name type="common">Wild banana</name>
    <name type="synonym">Musa malaccensis</name>
    <dbReference type="NCBI Taxonomy" id="214687"/>
    <lineage>
        <taxon>Eukaryota</taxon>
        <taxon>Viridiplantae</taxon>
        <taxon>Streptophyta</taxon>
        <taxon>Embryophyta</taxon>
        <taxon>Tracheophyta</taxon>
        <taxon>Spermatophyta</taxon>
        <taxon>Magnoliopsida</taxon>
        <taxon>Liliopsida</taxon>
        <taxon>Zingiberales</taxon>
        <taxon>Musaceae</taxon>
        <taxon>Musa</taxon>
    </lineage>
</organism>
<protein>
    <submittedName>
        <fullName evidence="7">(wild Malaysian banana) hypothetical protein</fullName>
    </submittedName>
</protein>
<evidence type="ECO:0000256" key="5">
    <source>
        <dbReference type="SAM" id="MobiDB-lite"/>
    </source>
</evidence>
<evidence type="ECO:0000256" key="1">
    <source>
        <dbReference type="ARBA" id="ARBA00023015"/>
    </source>
</evidence>
<keyword evidence="1" id="KW-0805">Transcription regulation</keyword>
<dbReference type="Gene3D" id="2.170.150.80">
    <property type="entry name" value="NAC domain"/>
    <property type="match status" value="1"/>
</dbReference>
<evidence type="ECO:0000259" key="6">
    <source>
        <dbReference type="PROSITE" id="PS51005"/>
    </source>
</evidence>
<dbReference type="InParanoid" id="A0A804KJB8"/>
<dbReference type="PROSITE" id="PS51005">
    <property type="entry name" value="NAC"/>
    <property type="match status" value="1"/>
</dbReference>
<dbReference type="EMBL" id="HG996474">
    <property type="protein sequence ID" value="CAG1835118.1"/>
    <property type="molecule type" value="Genomic_DNA"/>
</dbReference>
<feature type="region of interest" description="Disordered" evidence="5">
    <location>
        <begin position="1"/>
        <end position="20"/>
    </location>
</feature>
<sequence>MNRNRPADPPPLRPPPPHLPVGVRFDPTGIEMLHYFLRPKVHCLPINEERITDLNIYLFHPDHLPSKASTPSSLLLLPPPPLFLGGISGPASVLESKLPVNLESPDRRYAYFFVRREPSEHRQRRRRTPHGYWNQVGLEEAVRDESSNVILGFKRNFVFFEGTKKTLWEMDEYRLNLEIQGMRNTFDHRRNNYVICKVSTETSESSGDLSFASAEAQLIGGVELDSTSAGNKRRRN</sequence>
<keyword evidence="3" id="KW-0804">Transcription</keyword>
<evidence type="ECO:0000256" key="3">
    <source>
        <dbReference type="ARBA" id="ARBA00023163"/>
    </source>
</evidence>
<dbReference type="Proteomes" id="UP000012960">
    <property type="component" value="Unplaced"/>
</dbReference>
<feature type="domain" description="NAC" evidence="6">
    <location>
        <begin position="19"/>
        <end position="201"/>
    </location>
</feature>
<evidence type="ECO:0000313" key="7">
    <source>
        <dbReference type="EMBL" id="CAG1835118.1"/>
    </source>
</evidence>
<dbReference type="InterPro" id="IPR036093">
    <property type="entry name" value="NAC_dom_sf"/>
</dbReference>
<proteinExistence type="predicted"/>
<dbReference type="EnsemblPlants" id="Ma09_t13900.1">
    <property type="protein sequence ID" value="Ma09_p13900.1"/>
    <property type="gene ID" value="Ma09_g13900"/>
</dbReference>
<dbReference type="PANTHER" id="PTHR31719:SF251">
    <property type="entry name" value="OS04G0437000 PROTEIN"/>
    <property type="match status" value="1"/>
</dbReference>
<dbReference type="AlphaFoldDB" id="A0A804KJB8"/>
<reference evidence="8" key="2">
    <citation type="submission" date="2021-05" db="UniProtKB">
        <authorList>
            <consortium name="EnsemblPlants"/>
        </authorList>
    </citation>
    <scope>IDENTIFICATION</scope>
    <source>
        <strain evidence="8">subsp. malaccensis</strain>
    </source>
</reference>
<keyword evidence="9" id="KW-1185">Reference proteome</keyword>
<reference evidence="7" key="1">
    <citation type="submission" date="2021-03" db="EMBL/GenBank/DDBJ databases">
        <authorList>
            <consortium name="Genoscope - CEA"/>
            <person name="William W."/>
        </authorList>
    </citation>
    <scope>NUCLEOTIDE SEQUENCE</scope>
    <source>
        <strain evidence="7">Doubled-haploid Pahang</strain>
    </source>
</reference>